<accession>A3SPY0</accession>
<dbReference type="HOGENOM" id="CLU_3239090_0_0_5"/>
<proteinExistence type="predicted"/>
<sequence length="43" mass="4972">MGANPALSLYRRDADVKPMRDFWVKRRKSRGPKARDHLAGSLF</sequence>
<reference evidence="1 2" key="1">
    <citation type="submission" date="2005-12" db="EMBL/GenBank/DDBJ databases">
        <authorList>
            <person name="Moran M.A."/>
            <person name="Ferriera S."/>
            <person name="Johnson J."/>
            <person name="Kravitz S."/>
            <person name="Halpern A."/>
            <person name="Remington K."/>
            <person name="Beeson K."/>
            <person name="Tran B."/>
            <person name="Rogers Y.-H."/>
            <person name="Friedman R."/>
            <person name="Venter J.C."/>
        </authorList>
    </citation>
    <scope>NUCLEOTIDE SEQUENCE [LARGE SCALE GENOMIC DNA]</scope>
    <source>
        <strain evidence="2">ATCC BAA-591 / DSM 15170 / ISM</strain>
    </source>
</reference>
<evidence type="ECO:0000313" key="2">
    <source>
        <dbReference type="Proteomes" id="UP000005954"/>
    </source>
</evidence>
<comment type="caution">
    <text evidence="1">The sequence shown here is derived from an EMBL/GenBank/DDBJ whole genome shotgun (WGS) entry which is preliminary data.</text>
</comment>
<evidence type="ECO:0000313" key="1">
    <source>
        <dbReference type="EMBL" id="EAP76520.1"/>
    </source>
</evidence>
<protein>
    <submittedName>
        <fullName evidence="1">Uncharacterized protein</fullName>
    </submittedName>
</protein>
<dbReference type="AlphaFoldDB" id="A3SPY0"/>
<name>A3SPY0_ROSNI</name>
<dbReference type="Proteomes" id="UP000005954">
    <property type="component" value="Unassembled WGS sequence"/>
</dbReference>
<dbReference type="EMBL" id="AALY01000002">
    <property type="protein sequence ID" value="EAP76520.1"/>
    <property type="molecule type" value="Genomic_DNA"/>
</dbReference>
<gene>
    <name evidence="1" type="ORF">ISM_16680</name>
</gene>
<organism evidence="1 2">
    <name type="scientific">Roseovarius nubinhibens (strain ATCC BAA-591 / DSM 15170 / ISM)</name>
    <dbReference type="NCBI Taxonomy" id="89187"/>
    <lineage>
        <taxon>Bacteria</taxon>
        <taxon>Pseudomonadati</taxon>
        <taxon>Pseudomonadota</taxon>
        <taxon>Alphaproteobacteria</taxon>
        <taxon>Rhodobacterales</taxon>
        <taxon>Roseobacteraceae</taxon>
        <taxon>Roseovarius</taxon>
    </lineage>
</organism>
<keyword evidence="2" id="KW-1185">Reference proteome</keyword>